<feature type="signal peptide" evidence="6">
    <location>
        <begin position="1"/>
        <end position="27"/>
    </location>
</feature>
<evidence type="ECO:0000259" key="7">
    <source>
        <dbReference type="PROSITE" id="PS50835"/>
    </source>
</evidence>
<dbReference type="InterPro" id="IPR003599">
    <property type="entry name" value="Ig_sub"/>
</dbReference>
<dbReference type="PANTHER" id="PTHR24369:SF207">
    <property type="entry name" value="LEUCINE RICH REPEAT AND IG DOMAIN CONTAINING 3"/>
    <property type="match status" value="1"/>
</dbReference>
<dbReference type="SMART" id="SM00369">
    <property type="entry name" value="LRR_TYP"/>
    <property type="match status" value="9"/>
</dbReference>
<dbReference type="PANTHER" id="PTHR24369">
    <property type="entry name" value="ANTIGEN BSP, PUTATIVE-RELATED"/>
    <property type="match status" value="1"/>
</dbReference>
<name>A0ABN9LZV6_9NEOB</name>
<evidence type="ECO:0000256" key="1">
    <source>
        <dbReference type="ARBA" id="ARBA00022614"/>
    </source>
</evidence>
<dbReference type="InterPro" id="IPR032675">
    <property type="entry name" value="LRR_dom_sf"/>
</dbReference>
<evidence type="ECO:0000256" key="4">
    <source>
        <dbReference type="ARBA" id="ARBA00023157"/>
    </source>
</evidence>
<feature type="domain" description="Ig-like" evidence="7">
    <location>
        <begin position="410"/>
        <end position="538"/>
    </location>
</feature>
<feature type="chain" id="PRO_5046216931" description="Ig-like domain-containing protein" evidence="6">
    <location>
        <begin position="28"/>
        <end position="618"/>
    </location>
</feature>
<dbReference type="InterPro" id="IPR003591">
    <property type="entry name" value="Leu-rich_rpt_typical-subtyp"/>
</dbReference>
<dbReference type="EMBL" id="CAUEEQ010031239">
    <property type="protein sequence ID" value="CAJ0950191.1"/>
    <property type="molecule type" value="Genomic_DNA"/>
</dbReference>
<dbReference type="Gene3D" id="3.80.10.10">
    <property type="entry name" value="Ribonuclease Inhibitor"/>
    <property type="match status" value="1"/>
</dbReference>
<keyword evidence="2 6" id="KW-0732">Signal</keyword>
<gene>
    <name evidence="8" type="ORF">RIMI_LOCUS12911709</name>
</gene>
<dbReference type="InterPro" id="IPR001611">
    <property type="entry name" value="Leu-rich_rpt"/>
</dbReference>
<evidence type="ECO:0000256" key="2">
    <source>
        <dbReference type="ARBA" id="ARBA00022729"/>
    </source>
</evidence>
<dbReference type="Pfam" id="PF13927">
    <property type="entry name" value="Ig_3"/>
    <property type="match status" value="1"/>
</dbReference>
<keyword evidence="9" id="KW-1185">Reference proteome</keyword>
<keyword evidence="5" id="KW-1133">Transmembrane helix</keyword>
<sequence length="618" mass="67907">MDIGRCAQGLHPPILLLSLGILLRVLCTCCPGSCVCPTHDNATLCKHRLLSLVPVEIPLTSHFLDLSYNRIRSVQHGAFSHLQYLQELDLSYNQLSRMEPGAFSGLPNIRILLVHHNQLKLLPPGVFTGMPDLTWLDVRANQLVILLDQTFRGLRELRHLEVSDNPLLFISPGAFWGMPMLQRLGLEKTKLSMVPTHALTTLPRLSELRLGGITCTVLHDLSFTGMPLLRVLDMDHWPSLKILGPLSLSGLNLSSLSLTQSVLTSVPTEALVSQIQLRRLDLSNNPIAILQERCFSSLTSLEELRLSGGRLHSVPSGTFHGLDRLRLLDLSHNPLQWVAKDALPPPGNLETLLLSSTNLSCDCRLCWLLLQKINLGGNPPVCAAPALLQGTIIPDHSETLCPELFTCQPPKIVEQGLRELKVKEGDRLTVTCQSHGVPEPSTHWVLPQMADMGSSEAAVTTEIPLHTSPAEEVAKSVWRAINMPLMKKPVEKAESRISVLPGGSLQFFPVLAQDNGAYLCLASNVAGNDSAWIHLEVTSLNDSTLLPPLSMVHTHLLAVITAGGILPFISSVTLCFIFIFLWSRGRGNIKHTANIDYIPRTSRGPSSPEDNKFTMKLI</sequence>
<dbReference type="Gene3D" id="2.60.40.10">
    <property type="entry name" value="Immunoglobulins"/>
    <property type="match status" value="1"/>
</dbReference>
<organism evidence="8 9">
    <name type="scientific">Ranitomeya imitator</name>
    <name type="common">mimic poison frog</name>
    <dbReference type="NCBI Taxonomy" id="111125"/>
    <lineage>
        <taxon>Eukaryota</taxon>
        <taxon>Metazoa</taxon>
        <taxon>Chordata</taxon>
        <taxon>Craniata</taxon>
        <taxon>Vertebrata</taxon>
        <taxon>Euteleostomi</taxon>
        <taxon>Amphibia</taxon>
        <taxon>Batrachia</taxon>
        <taxon>Anura</taxon>
        <taxon>Neobatrachia</taxon>
        <taxon>Hyloidea</taxon>
        <taxon>Dendrobatidae</taxon>
        <taxon>Dendrobatinae</taxon>
        <taxon>Ranitomeya</taxon>
    </lineage>
</organism>
<evidence type="ECO:0000313" key="9">
    <source>
        <dbReference type="Proteomes" id="UP001176940"/>
    </source>
</evidence>
<dbReference type="InterPro" id="IPR007110">
    <property type="entry name" value="Ig-like_dom"/>
</dbReference>
<feature type="transmembrane region" description="Helical" evidence="5">
    <location>
        <begin position="556"/>
        <end position="582"/>
    </location>
</feature>
<reference evidence="8" key="1">
    <citation type="submission" date="2023-07" db="EMBL/GenBank/DDBJ databases">
        <authorList>
            <person name="Stuckert A."/>
        </authorList>
    </citation>
    <scope>NUCLEOTIDE SEQUENCE</scope>
</reference>
<dbReference type="PROSITE" id="PS51450">
    <property type="entry name" value="LRR"/>
    <property type="match status" value="1"/>
</dbReference>
<evidence type="ECO:0000256" key="6">
    <source>
        <dbReference type="SAM" id="SignalP"/>
    </source>
</evidence>
<keyword evidence="5" id="KW-0472">Membrane</keyword>
<dbReference type="InterPro" id="IPR050541">
    <property type="entry name" value="LRR_TM_domain-containing"/>
</dbReference>
<keyword evidence="5" id="KW-0812">Transmembrane</keyword>
<protein>
    <recommendedName>
        <fullName evidence="7">Ig-like domain-containing protein</fullName>
    </recommendedName>
</protein>
<dbReference type="InterPro" id="IPR036179">
    <property type="entry name" value="Ig-like_dom_sf"/>
</dbReference>
<keyword evidence="4" id="KW-1015">Disulfide bond</keyword>
<dbReference type="SMART" id="SM00408">
    <property type="entry name" value="IGc2"/>
    <property type="match status" value="1"/>
</dbReference>
<dbReference type="InterPro" id="IPR013783">
    <property type="entry name" value="Ig-like_fold"/>
</dbReference>
<dbReference type="SMART" id="SM00409">
    <property type="entry name" value="IG"/>
    <property type="match status" value="1"/>
</dbReference>
<keyword evidence="1" id="KW-0433">Leucine-rich repeat</keyword>
<dbReference type="Pfam" id="PF13855">
    <property type="entry name" value="LRR_8"/>
    <property type="match status" value="3"/>
</dbReference>
<dbReference type="SUPFAM" id="SSF48726">
    <property type="entry name" value="Immunoglobulin"/>
    <property type="match status" value="1"/>
</dbReference>
<dbReference type="PRINTS" id="PR00019">
    <property type="entry name" value="LEURICHRPT"/>
</dbReference>
<dbReference type="PROSITE" id="PS50835">
    <property type="entry name" value="IG_LIKE"/>
    <property type="match status" value="1"/>
</dbReference>
<dbReference type="Pfam" id="PF00560">
    <property type="entry name" value="LRR_1"/>
    <property type="match status" value="1"/>
</dbReference>
<evidence type="ECO:0000256" key="5">
    <source>
        <dbReference type="SAM" id="Phobius"/>
    </source>
</evidence>
<accession>A0ABN9LZV6</accession>
<proteinExistence type="predicted"/>
<evidence type="ECO:0000313" key="8">
    <source>
        <dbReference type="EMBL" id="CAJ0950191.1"/>
    </source>
</evidence>
<evidence type="ECO:0000256" key="3">
    <source>
        <dbReference type="ARBA" id="ARBA00022737"/>
    </source>
</evidence>
<comment type="caution">
    <text evidence="8">The sequence shown here is derived from an EMBL/GenBank/DDBJ whole genome shotgun (WGS) entry which is preliminary data.</text>
</comment>
<keyword evidence="3" id="KW-0677">Repeat</keyword>
<dbReference type="Proteomes" id="UP001176940">
    <property type="component" value="Unassembled WGS sequence"/>
</dbReference>
<dbReference type="SUPFAM" id="SSF52058">
    <property type="entry name" value="L domain-like"/>
    <property type="match status" value="1"/>
</dbReference>
<dbReference type="InterPro" id="IPR003598">
    <property type="entry name" value="Ig_sub2"/>
</dbReference>